<dbReference type="AlphaFoldDB" id="A0A4C1WJJ1"/>
<gene>
    <name evidence="1" type="ORF">EVAR_34160_1</name>
</gene>
<organism evidence="1 2">
    <name type="scientific">Eumeta variegata</name>
    <name type="common">Bagworm moth</name>
    <name type="synonym">Eumeta japonica</name>
    <dbReference type="NCBI Taxonomy" id="151549"/>
    <lineage>
        <taxon>Eukaryota</taxon>
        <taxon>Metazoa</taxon>
        <taxon>Ecdysozoa</taxon>
        <taxon>Arthropoda</taxon>
        <taxon>Hexapoda</taxon>
        <taxon>Insecta</taxon>
        <taxon>Pterygota</taxon>
        <taxon>Neoptera</taxon>
        <taxon>Endopterygota</taxon>
        <taxon>Lepidoptera</taxon>
        <taxon>Glossata</taxon>
        <taxon>Ditrysia</taxon>
        <taxon>Tineoidea</taxon>
        <taxon>Psychidae</taxon>
        <taxon>Oiketicinae</taxon>
        <taxon>Eumeta</taxon>
    </lineage>
</organism>
<keyword evidence="2" id="KW-1185">Reference proteome</keyword>
<protein>
    <submittedName>
        <fullName evidence="1">Uncharacterized protein</fullName>
    </submittedName>
</protein>
<comment type="caution">
    <text evidence="1">The sequence shown here is derived from an EMBL/GenBank/DDBJ whole genome shotgun (WGS) entry which is preliminary data.</text>
</comment>
<reference evidence="1 2" key="1">
    <citation type="journal article" date="2019" name="Commun. Biol.">
        <title>The bagworm genome reveals a unique fibroin gene that provides high tensile strength.</title>
        <authorList>
            <person name="Kono N."/>
            <person name="Nakamura H."/>
            <person name="Ohtoshi R."/>
            <person name="Tomita M."/>
            <person name="Numata K."/>
            <person name="Arakawa K."/>
        </authorList>
    </citation>
    <scope>NUCLEOTIDE SEQUENCE [LARGE SCALE GENOMIC DNA]</scope>
</reference>
<dbReference type="EMBL" id="BGZK01000570">
    <property type="protein sequence ID" value="GBP50652.1"/>
    <property type="molecule type" value="Genomic_DNA"/>
</dbReference>
<evidence type="ECO:0000313" key="2">
    <source>
        <dbReference type="Proteomes" id="UP000299102"/>
    </source>
</evidence>
<proteinExistence type="predicted"/>
<evidence type="ECO:0000313" key="1">
    <source>
        <dbReference type="EMBL" id="GBP50652.1"/>
    </source>
</evidence>
<dbReference type="Proteomes" id="UP000299102">
    <property type="component" value="Unassembled WGS sequence"/>
</dbReference>
<accession>A0A4C1WJJ1</accession>
<sequence>MKLHLEDEEEIEEYFSFLFITSIQVNHVCYKATERNVEKVIPAVVISSSMKRMVNYKGPMMGITKERKASARQMITPPTTDSDEELKMVQNESEEEEDFDTVLEEILEVDQLTKNGERICQSIRKTVPSLRNLRKNVILTSGFVEIETVIGNRIEIKGGTESRIENRARIRVESETETEIENGTSVENECGDGIRVKSVTGIGIENGTEIEIDIDRYQRKKNHFT</sequence>
<name>A0A4C1WJJ1_EUMVA</name>